<dbReference type="EMBL" id="CP002355">
    <property type="protein sequence ID" value="ADR34844.1"/>
    <property type="molecule type" value="Genomic_DNA"/>
</dbReference>
<organism evidence="1 2">
    <name type="scientific">Sulfuricurvum kujiense (strain ATCC BAA-921 / DSM 16994 / JCM 11577 / YK-1)</name>
    <dbReference type="NCBI Taxonomy" id="709032"/>
    <lineage>
        <taxon>Bacteria</taxon>
        <taxon>Pseudomonadati</taxon>
        <taxon>Campylobacterota</taxon>
        <taxon>Epsilonproteobacteria</taxon>
        <taxon>Campylobacterales</taxon>
        <taxon>Sulfurimonadaceae</taxon>
        <taxon>Sulfuricurvum</taxon>
    </lineage>
</organism>
<dbReference type="Proteomes" id="UP000008721">
    <property type="component" value="Chromosome"/>
</dbReference>
<reference evidence="1 2" key="1">
    <citation type="journal article" date="2012" name="Stand. Genomic Sci.">
        <title>Complete genome sequence of the sulfur compounds oxidizing chemolithoautotroph Sulfuricurvum kujiense type strain (YK-1(T)).</title>
        <authorList>
            <person name="Han C."/>
            <person name="Kotsyurbenko O."/>
            <person name="Chertkov O."/>
            <person name="Held B."/>
            <person name="Lapidus A."/>
            <person name="Nolan M."/>
            <person name="Lucas S."/>
            <person name="Hammon N."/>
            <person name="Deshpande S."/>
            <person name="Cheng J.F."/>
            <person name="Tapia R."/>
            <person name="Goodwin L.A."/>
            <person name="Pitluck S."/>
            <person name="Liolios K."/>
            <person name="Pagani I."/>
            <person name="Ivanova N."/>
            <person name="Mavromatis K."/>
            <person name="Mikhailova N."/>
            <person name="Pati A."/>
            <person name="Chen A."/>
            <person name="Palaniappan K."/>
            <person name="Land M."/>
            <person name="Hauser L."/>
            <person name="Chang Y.J."/>
            <person name="Jeffries C.D."/>
            <person name="Brambilla E.M."/>
            <person name="Rohde M."/>
            <person name="Spring S."/>
            <person name="Sikorski J."/>
            <person name="Goker M."/>
            <person name="Woyke T."/>
            <person name="Bristow J."/>
            <person name="Eisen J.A."/>
            <person name="Markowitz V."/>
            <person name="Hugenholtz P."/>
            <person name="Kyrpides N.C."/>
            <person name="Klenk H.P."/>
            <person name="Detter J.C."/>
        </authorList>
    </citation>
    <scope>NUCLEOTIDE SEQUENCE [LARGE SCALE GENOMIC DNA]</scope>
    <source>
        <strain evidence="2">ATCC BAA-921 / DSM 16994 / JCM 11577 / YK-1</strain>
    </source>
</reference>
<gene>
    <name evidence="1" type="ordered locus">Sulku_2184</name>
</gene>
<protein>
    <submittedName>
        <fullName evidence="1">Uncharacterized protein</fullName>
    </submittedName>
</protein>
<accession>E4TWJ8</accession>
<dbReference type="HOGENOM" id="CLU_3358923_0_0_7"/>
<evidence type="ECO:0000313" key="2">
    <source>
        <dbReference type="Proteomes" id="UP000008721"/>
    </source>
</evidence>
<keyword evidence="2" id="KW-1185">Reference proteome</keyword>
<dbReference type="AlphaFoldDB" id="E4TWJ8"/>
<name>E4TWJ8_SULKY</name>
<evidence type="ECO:0000313" key="1">
    <source>
        <dbReference type="EMBL" id="ADR34844.1"/>
    </source>
</evidence>
<sequence>MLKHDKSAPNGASFSDPSGLSVVAWASLMRRLPEAN</sequence>
<proteinExistence type="predicted"/>
<dbReference type="KEGG" id="sku:Sulku_2184"/>